<feature type="transmembrane region" description="Helical" evidence="9">
    <location>
        <begin position="303"/>
        <end position="325"/>
    </location>
</feature>
<evidence type="ECO:0000256" key="1">
    <source>
        <dbReference type="ARBA" id="ARBA00004651"/>
    </source>
</evidence>
<dbReference type="InterPro" id="IPR036259">
    <property type="entry name" value="MFS_trans_sf"/>
</dbReference>
<feature type="transmembrane region" description="Helical" evidence="9">
    <location>
        <begin position="71"/>
        <end position="90"/>
    </location>
</feature>
<dbReference type="InterPro" id="IPR020846">
    <property type="entry name" value="MFS_dom"/>
</dbReference>
<dbReference type="PANTHER" id="PTHR48021">
    <property type="match status" value="1"/>
</dbReference>
<dbReference type="PROSITE" id="PS00217">
    <property type="entry name" value="SUGAR_TRANSPORT_2"/>
    <property type="match status" value="1"/>
</dbReference>
<comment type="similarity">
    <text evidence="7">Belongs to the major facilitator superfamily. Sugar transporter (TC 2.A.1.1) family. Trehalose transporter subfamily.</text>
</comment>
<reference evidence="11" key="1">
    <citation type="journal article" date="2023" name="Insect Mol. Biol.">
        <title>Genome sequencing provides insights into the evolution of gene families encoding plant cell wall-degrading enzymes in longhorned beetles.</title>
        <authorList>
            <person name="Shin N.R."/>
            <person name="Okamura Y."/>
            <person name="Kirsch R."/>
            <person name="Pauchet Y."/>
        </authorList>
    </citation>
    <scope>NUCLEOTIDE SEQUENCE</scope>
    <source>
        <strain evidence="11">RBIC_L_NR</strain>
    </source>
</reference>
<feature type="domain" description="Major facilitator superfamily (MFS) profile" evidence="10">
    <location>
        <begin position="1"/>
        <end position="429"/>
    </location>
</feature>
<dbReference type="SUPFAM" id="SSF103473">
    <property type="entry name" value="MFS general substrate transporter"/>
    <property type="match status" value="1"/>
</dbReference>
<dbReference type="PRINTS" id="PR00171">
    <property type="entry name" value="SUGRTRNSPORT"/>
</dbReference>
<proteinExistence type="inferred from homology"/>
<feature type="transmembrane region" description="Helical" evidence="9">
    <location>
        <begin position="337"/>
        <end position="362"/>
    </location>
</feature>
<evidence type="ECO:0000313" key="11">
    <source>
        <dbReference type="EMBL" id="KAJ8931864.1"/>
    </source>
</evidence>
<dbReference type="InterPro" id="IPR050549">
    <property type="entry name" value="MFS_Trehalose_Transporter"/>
</dbReference>
<feature type="transmembrane region" description="Helical" evidence="9">
    <location>
        <begin position="406"/>
        <end position="425"/>
    </location>
</feature>
<feature type="transmembrane region" description="Helical" evidence="9">
    <location>
        <begin position="276"/>
        <end position="296"/>
    </location>
</feature>
<dbReference type="Proteomes" id="UP001162156">
    <property type="component" value="Unassembled WGS sequence"/>
</dbReference>
<feature type="transmembrane region" description="Helical" evidence="9">
    <location>
        <begin position="154"/>
        <end position="175"/>
    </location>
</feature>
<sequence>MVDLLATSGDVTLSWTSPIYPKLYSNDSSINPLGKPITAQQDAWIGCLVTFGAILGPLPFGFIAEKFGRKIGLLSIAIPHIISYCTMAFAKNIYLFYFGRLLGGLAMGGGYTLLPMYIAEISQDSNRGMMSQTLNVFWAIGNFLPYALGPFMSIMWFNVILACIPTAFFLIFLLIGPESPYYLVGAQKIEKAEKSLMLLRSLKGKEVKIELDSIRAHLKNEEDGHLSDIFKSAALRKAFVICLVLIIAQELSGFCAITFYLQSIFEAAGTKIASDVSALIVGFAMLVSSFFAPFLVDKAGRKILTIYSCFGMFIALSLIGTFFYLLDSTDVNTEPIFWIPIFSLIFYIFSFNFGICTVPWTLTSELFPNNVKHVSGSAIASICWITSFLVTKFFNDMNDVMGRAGTFWFFAAACLATAVFSILYVPETKGKSFSEIQDMLRSRSSDERDISERYDFLKK</sequence>
<dbReference type="Pfam" id="PF00083">
    <property type="entry name" value="Sugar_tr"/>
    <property type="match status" value="1"/>
</dbReference>
<evidence type="ECO:0000313" key="12">
    <source>
        <dbReference type="Proteomes" id="UP001162156"/>
    </source>
</evidence>
<keyword evidence="8" id="KW-0813">Transport</keyword>
<keyword evidence="5 9" id="KW-0472">Membrane</keyword>
<evidence type="ECO:0000256" key="4">
    <source>
        <dbReference type="ARBA" id="ARBA00022989"/>
    </source>
</evidence>
<name>A0AAV8WZA9_9CUCU</name>
<dbReference type="EMBL" id="JANEYF010004209">
    <property type="protein sequence ID" value="KAJ8931864.1"/>
    <property type="molecule type" value="Genomic_DNA"/>
</dbReference>
<dbReference type="NCBIfam" id="TIGR00879">
    <property type="entry name" value="SP"/>
    <property type="match status" value="1"/>
</dbReference>
<evidence type="ECO:0000256" key="7">
    <source>
        <dbReference type="ARBA" id="ARBA00024348"/>
    </source>
</evidence>
<feature type="transmembrane region" description="Helical" evidence="9">
    <location>
        <begin position="374"/>
        <end position="394"/>
    </location>
</feature>
<keyword evidence="4 9" id="KW-1133">Transmembrane helix</keyword>
<evidence type="ECO:0000256" key="8">
    <source>
        <dbReference type="RuleBase" id="RU003346"/>
    </source>
</evidence>
<dbReference type="InterPro" id="IPR003663">
    <property type="entry name" value="Sugar/inositol_transpt"/>
</dbReference>
<evidence type="ECO:0000256" key="6">
    <source>
        <dbReference type="ARBA" id="ARBA00023180"/>
    </source>
</evidence>
<keyword evidence="12" id="KW-1185">Reference proteome</keyword>
<dbReference type="GO" id="GO:0022857">
    <property type="term" value="F:transmembrane transporter activity"/>
    <property type="evidence" value="ECO:0007669"/>
    <property type="project" value="InterPro"/>
</dbReference>
<dbReference type="FunFam" id="1.20.1250.20:FF:000055">
    <property type="entry name" value="Facilitated trehalose transporter Tret1-2 homolog"/>
    <property type="match status" value="1"/>
</dbReference>
<comment type="subcellular location">
    <subcellularLocation>
        <location evidence="1">Cell membrane</location>
        <topology evidence="1">Multi-pass membrane protein</topology>
    </subcellularLocation>
</comment>
<feature type="transmembrane region" description="Helical" evidence="9">
    <location>
        <begin position="43"/>
        <end position="64"/>
    </location>
</feature>
<protein>
    <recommendedName>
        <fullName evidence="10">Major facilitator superfamily (MFS) profile domain-containing protein</fullName>
    </recommendedName>
</protein>
<feature type="transmembrane region" description="Helical" evidence="9">
    <location>
        <begin position="130"/>
        <end position="148"/>
    </location>
</feature>
<dbReference type="PROSITE" id="PS50850">
    <property type="entry name" value="MFS"/>
    <property type="match status" value="1"/>
</dbReference>
<evidence type="ECO:0000256" key="5">
    <source>
        <dbReference type="ARBA" id="ARBA00023136"/>
    </source>
</evidence>
<keyword evidence="3 9" id="KW-0812">Transmembrane</keyword>
<dbReference type="InterPro" id="IPR005828">
    <property type="entry name" value="MFS_sugar_transport-like"/>
</dbReference>
<evidence type="ECO:0000256" key="9">
    <source>
        <dbReference type="SAM" id="Phobius"/>
    </source>
</evidence>
<feature type="transmembrane region" description="Helical" evidence="9">
    <location>
        <begin position="96"/>
        <end position="118"/>
    </location>
</feature>
<dbReference type="InterPro" id="IPR005829">
    <property type="entry name" value="Sugar_transporter_CS"/>
</dbReference>
<feature type="transmembrane region" description="Helical" evidence="9">
    <location>
        <begin position="238"/>
        <end position="261"/>
    </location>
</feature>
<dbReference type="PANTHER" id="PTHR48021:SF47">
    <property type="entry name" value="GH17672P"/>
    <property type="match status" value="1"/>
</dbReference>
<dbReference type="GO" id="GO:0005886">
    <property type="term" value="C:plasma membrane"/>
    <property type="evidence" value="ECO:0007669"/>
    <property type="project" value="UniProtKB-SubCell"/>
</dbReference>
<dbReference type="Gene3D" id="1.20.1250.20">
    <property type="entry name" value="MFS general substrate transporter like domains"/>
    <property type="match status" value="1"/>
</dbReference>
<evidence type="ECO:0000256" key="2">
    <source>
        <dbReference type="ARBA" id="ARBA00022475"/>
    </source>
</evidence>
<comment type="caution">
    <text evidence="11">The sequence shown here is derived from an EMBL/GenBank/DDBJ whole genome shotgun (WGS) entry which is preliminary data.</text>
</comment>
<accession>A0AAV8WZA9</accession>
<dbReference type="AlphaFoldDB" id="A0AAV8WZA9"/>
<gene>
    <name evidence="11" type="ORF">NQ314_015130</name>
</gene>
<evidence type="ECO:0000256" key="3">
    <source>
        <dbReference type="ARBA" id="ARBA00022692"/>
    </source>
</evidence>
<keyword evidence="2" id="KW-1003">Cell membrane</keyword>
<evidence type="ECO:0000259" key="10">
    <source>
        <dbReference type="PROSITE" id="PS50850"/>
    </source>
</evidence>
<organism evidence="11 12">
    <name type="scientific">Rhamnusium bicolor</name>
    <dbReference type="NCBI Taxonomy" id="1586634"/>
    <lineage>
        <taxon>Eukaryota</taxon>
        <taxon>Metazoa</taxon>
        <taxon>Ecdysozoa</taxon>
        <taxon>Arthropoda</taxon>
        <taxon>Hexapoda</taxon>
        <taxon>Insecta</taxon>
        <taxon>Pterygota</taxon>
        <taxon>Neoptera</taxon>
        <taxon>Endopterygota</taxon>
        <taxon>Coleoptera</taxon>
        <taxon>Polyphaga</taxon>
        <taxon>Cucujiformia</taxon>
        <taxon>Chrysomeloidea</taxon>
        <taxon>Cerambycidae</taxon>
        <taxon>Lepturinae</taxon>
        <taxon>Rhagiini</taxon>
        <taxon>Rhamnusium</taxon>
    </lineage>
</organism>
<keyword evidence="6" id="KW-0325">Glycoprotein</keyword>